<sequence>MEPEPERLRAALEAVADQRLPDRGWLTEALRRVESEPAAIGRLFASAGRRCGRGPLPELPDWTADDAARVLLLTALPSAEVTGEVEALYRYGDGAEKRAVLRALPMLPIGDAGVPLLHDAIRTNDTRLVAAALGPYADRLDQAAWRQAVLKCVFTGIPLAVVHRLDERADGELATMLAGLAEERRAAGRDMPADATALLDRLSTKEA</sequence>
<keyword evidence="2" id="KW-1185">Reference proteome</keyword>
<protein>
    <submittedName>
        <fullName evidence="1">EboA domain-containing protein</fullName>
    </submittedName>
</protein>
<dbReference type="NCBIfam" id="NF035938">
    <property type="entry name" value="EboA_domain"/>
    <property type="match status" value="1"/>
</dbReference>
<organism evidence="1 2">
    <name type="scientific">Plantactinospora solaniradicis</name>
    <dbReference type="NCBI Taxonomy" id="1723736"/>
    <lineage>
        <taxon>Bacteria</taxon>
        <taxon>Bacillati</taxon>
        <taxon>Actinomycetota</taxon>
        <taxon>Actinomycetes</taxon>
        <taxon>Micromonosporales</taxon>
        <taxon>Micromonosporaceae</taxon>
        <taxon>Plantactinospora</taxon>
    </lineage>
</organism>
<dbReference type="EMBL" id="JBHSPR010000053">
    <property type="protein sequence ID" value="MFC6021738.1"/>
    <property type="molecule type" value="Genomic_DNA"/>
</dbReference>
<reference evidence="2" key="1">
    <citation type="journal article" date="2019" name="Int. J. Syst. Evol. Microbiol.">
        <title>The Global Catalogue of Microorganisms (GCM) 10K type strain sequencing project: providing services to taxonomists for standard genome sequencing and annotation.</title>
        <authorList>
            <consortium name="The Broad Institute Genomics Platform"/>
            <consortium name="The Broad Institute Genome Sequencing Center for Infectious Disease"/>
            <person name="Wu L."/>
            <person name="Ma J."/>
        </authorList>
    </citation>
    <scope>NUCLEOTIDE SEQUENCE [LARGE SCALE GENOMIC DNA]</scope>
    <source>
        <strain evidence="2">ZS-35-S2</strain>
    </source>
</reference>
<evidence type="ECO:0000313" key="1">
    <source>
        <dbReference type="EMBL" id="MFC6021738.1"/>
    </source>
</evidence>
<comment type="caution">
    <text evidence="1">The sequence shown here is derived from an EMBL/GenBank/DDBJ whole genome shotgun (WGS) entry which is preliminary data.</text>
</comment>
<gene>
    <name evidence="1" type="ORF">ACFP2T_36940</name>
</gene>
<dbReference type="Proteomes" id="UP001596203">
    <property type="component" value="Unassembled WGS sequence"/>
</dbReference>
<dbReference type="RefSeq" id="WP_377430339.1">
    <property type="nucleotide sequence ID" value="NZ_JBHSPR010000053.1"/>
</dbReference>
<evidence type="ECO:0000313" key="2">
    <source>
        <dbReference type="Proteomes" id="UP001596203"/>
    </source>
</evidence>
<dbReference type="InterPro" id="IPR047715">
    <property type="entry name" value="EboA_dom"/>
</dbReference>
<accession>A0ABW1KLM5</accession>
<proteinExistence type="predicted"/>
<name>A0ABW1KLM5_9ACTN</name>